<sequence length="319" mass="36304">MCGHSDGNRRHTAREMMFGRRDRFDYVECAGCGCLQIEAIPDNLADYYSESYYSLSGSFDQEFSDPKRRRSHGLRARLLLTLPEVLAKRVRFADMRRPLWSLRPVLPPRRGRILDVGCGAGRLLYLLSLAGWRRGHGVDPFLKEDLHYANGLTVQRGTLDEVDGGWDLIMFHHSFEHVPDPLASLRSAARRLTQTGTCLLRIPVADCEAWRRYGPDWVQLDAPRHLHLFTRKSIDILAARAGLRVVGVAHDSYEFQFWGSEQYRQDIPLFADGSFRWGSGAPIFSPAQIRQWQEDSERLNRAGAGDQAVFYLKPASGRG</sequence>
<dbReference type="Gene3D" id="3.40.50.150">
    <property type="entry name" value="Vaccinia Virus protein VP39"/>
    <property type="match status" value="1"/>
</dbReference>
<dbReference type="PANTHER" id="PTHR43861">
    <property type="entry name" value="TRANS-ACONITATE 2-METHYLTRANSFERASE-RELATED"/>
    <property type="match status" value="1"/>
</dbReference>
<keyword evidence="3" id="KW-1185">Reference proteome</keyword>
<dbReference type="SUPFAM" id="SSF53335">
    <property type="entry name" value="S-adenosyl-L-methionine-dependent methyltransferases"/>
    <property type="match status" value="1"/>
</dbReference>
<dbReference type="InterPro" id="IPR029063">
    <property type="entry name" value="SAM-dependent_MTases_sf"/>
</dbReference>
<dbReference type="Proteomes" id="UP001244552">
    <property type="component" value="Unassembled WGS sequence"/>
</dbReference>
<dbReference type="GO" id="GO:0032259">
    <property type="term" value="P:methylation"/>
    <property type="evidence" value="ECO:0007669"/>
    <property type="project" value="UniProtKB-KW"/>
</dbReference>
<accession>A0ABU0MUU9</accession>
<dbReference type="GO" id="GO:0008168">
    <property type="term" value="F:methyltransferase activity"/>
    <property type="evidence" value="ECO:0007669"/>
    <property type="project" value="UniProtKB-KW"/>
</dbReference>
<evidence type="ECO:0000313" key="2">
    <source>
        <dbReference type="EMBL" id="MDQ0536969.1"/>
    </source>
</evidence>
<comment type="caution">
    <text evidence="2">The sequence shown here is derived from an EMBL/GenBank/DDBJ whole genome shotgun (WGS) entry which is preliminary data.</text>
</comment>
<proteinExistence type="predicted"/>
<evidence type="ECO:0000313" key="3">
    <source>
        <dbReference type="Proteomes" id="UP001244552"/>
    </source>
</evidence>
<protein>
    <submittedName>
        <fullName evidence="2">SAM-dependent methyltransferase</fullName>
    </submittedName>
</protein>
<dbReference type="CDD" id="cd02440">
    <property type="entry name" value="AdoMet_MTases"/>
    <property type="match status" value="1"/>
</dbReference>
<evidence type="ECO:0000256" key="1">
    <source>
        <dbReference type="ARBA" id="ARBA00022679"/>
    </source>
</evidence>
<reference evidence="2 3" key="1">
    <citation type="submission" date="2023-07" db="EMBL/GenBank/DDBJ databases">
        <title>Genomic Encyclopedia of Type Strains, Phase IV (KMG-IV): sequencing the most valuable type-strain genomes for metagenomic binning, comparative biology and taxonomic classification.</title>
        <authorList>
            <person name="Goeker M."/>
        </authorList>
    </citation>
    <scope>NUCLEOTIDE SEQUENCE [LARGE SCALE GENOMIC DNA]</scope>
    <source>
        <strain evidence="2 3">DSM 19922</strain>
    </source>
</reference>
<keyword evidence="2" id="KW-0489">Methyltransferase</keyword>
<name>A0ABU0MUU9_9PROT</name>
<dbReference type="Pfam" id="PF13489">
    <property type="entry name" value="Methyltransf_23"/>
    <property type="match status" value="1"/>
</dbReference>
<gene>
    <name evidence="2" type="ORF">QO018_005868</name>
</gene>
<organism evidence="2 3">
    <name type="scientific">Azospirillum picis</name>
    <dbReference type="NCBI Taxonomy" id="488438"/>
    <lineage>
        <taxon>Bacteria</taxon>
        <taxon>Pseudomonadati</taxon>
        <taxon>Pseudomonadota</taxon>
        <taxon>Alphaproteobacteria</taxon>
        <taxon>Rhodospirillales</taxon>
        <taxon>Azospirillaceae</taxon>
        <taxon>Azospirillum</taxon>
    </lineage>
</organism>
<dbReference type="PANTHER" id="PTHR43861:SF3">
    <property type="entry name" value="PUTATIVE (AFU_ORTHOLOGUE AFUA_2G14390)-RELATED"/>
    <property type="match status" value="1"/>
</dbReference>
<keyword evidence="1" id="KW-0808">Transferase</keyword>
<dbReference type="EMBL" id="JAUSVU010000035">
    <property type="protein sequence ID" value="MDQ0536969.1"/>
    <property type="molecule type" value="Genomic_DNA"/>
</dbReference>
<dbReference type="RefSeq" id="WP_209990581.1">
    <property type="nucleotide sequence ID" value="NZ_JAGINO010000035.1"/>
</dbReference>